<protein>
    <submittedName>
        <fullName evidence="4">Type I inositol polyphosphate 5-phosphatase</fullName>
    </submittedName>
</protein>
<dbReference type="Gramene" id="PSR90038">
    <property type="protein sequence ID" value="PSR90038"/>
    <property type="gene ID" value="CEY00_Acc30235"/>
</dbReference>
<dbReference type="Pfam" id="PF22669">
    <property type="entry name" value="Exo_endo_phos2"/>
    <property type="match status" value="1"/>
</dbReference>
<gene>
    <name evidence="4" type="ORF">CEY00_Acc30235</name>
</gene>
<name>A0A2R6PF68_ACTCC</name>
<dbReference type="InterPro" id="IPR036691">
    <property type="entry name" value="Endo/exonu/phosph_ase_sf"/>
</dbReference>
<dbReference type="InterPro" id="IPR000300">
    <property type="entry name" value="IPPc"/>
</dbReference>
<dbReference type="Gene3D" id="3.60.10.10">
    <property type="entry name" value="Endonuclease/exonuclease/phosphatase"/>
    <property type="match status" value="1"/>
</dbReference>
<dbReference type="Proteomes" id="UP000241394">
    <property type="component" value="Chromosome LG26"/>
</dbReference>
<comment type="caution">
    <text evidence="4">The sequence shown here is derived from an EMBL/GenBank/DDBJ whole genome shotgun (WGS) entry which is preliminary data.</text>
</comment>
<dbReference type="SMART" id="SM00128">
    <property type="entry name" value="IPPc"/>
    <property type="match status" value="1"/>
</dbReference>
<dbReference type="GO" id="GO:0004439">
    <property type="term" value="F:phosphatidylinositol-4,5-bisphosphate 5-phosphatase activity"/>
    <property type="evidence" value="ECO:0007669"/>
    <property type="project" value="TreeGrafter"/>
</dbReference>
<sequence>MSAENKKIRKFLWRLFRKWLNLKNRGDGFHSDYAHRRALAKQGKATLVRQIGLRLIGASESGRRISSDPGDTSISSTSNLRTFVGTWNVGGNSPPEDLNLRDWLQIPASAADIYVLGFQEIVPLNAGNVLGPEDSSTAAKWLLLIQQALNSSREDQDVCYINEVAQQMSNSCSKSSCERSQRYCLAVSKQMVGVFLCVWVRAGLYWHISNLKVSCVGRGIMGYMGNKGSISISMTMYQTSFCFVCTHLASGEKEGDEVRRNSDVMEILKKTRFSHSLKLLGRQSSPDHILEHDNIIWLGDLNYRLVTGRGDTCELLKKNDWQALLEKDQLLIERKTGGVFEGWEEGKIYFAPTYKYLINSDRYVAQIFQSKEKQRNPAWCDRILWRGDNMKQMYYMRGELKFSDHRPVSSMFSIQINVPKENQYQRSNSSVDKKMVN</sequence>
<comment type="similarity">
    <text evidence="1">Belongs to the inositol polyphosphate 5-phosphatase family.</text>
</comment>
<dbReference type="PANTHER" id="PTHR45666">
    <property type="entry name" value="TYPE IV INOSITOL POLYPHOSPHATE 5-PHOSPHATASE 9"/>
    <property type="match status" value="1"/>
</dbReference>
<proteinExistence type="inferred from homology"/>
<dbReference type="InParanoid" id="A0A2R6PF68"/>
<evidence type="ECO:0000313" key="4">
    <source>
        <dbReference type="EMBL" id="PSR90038.1"/>
    </source>
</evidence>
<dbReference type="InterPro" id="IPR045849">
    <property type="entry name" value="IP5P_plant"/>
</dbReference>
<dbReference type="AlphaFoldDB" id="A0A2R6PF68"/>
<evidence type="ECO:0000256" key="2">
    <source>
        <dbReference type="ARBA" id="ARBA00022801"/>
    </source>
</evidence>
<keyword evidence="2" id="KW-0378">Hydrolase</keyword>
<keyword evidence="5" id="KW-1185">Reference proteome</keyword>
<feature type="domain" description="Inositol polyphosphate-related phosphatase" evidence="3">
    <location>
        <begin position="78"/>
        <end position="420"/>
    </location>
</feature>
<evidence type="ECO:0000259" key="3">
    <source>
        <dbReference type="SMART" id="SM00128"/>
    </source>
</evidence>
<dbReference type="OrthoDB" id="62798at2759"/>
<reference evidence="5" key="2">
    <citation type="journal article" date="2018" name="BMC Genomics">
        <title>A manually annotated Actinidia chinensis var. chinensis (kiwifruit) genome highlights the challenges associated with draft genomes and gene prediction in plants.</title>
        <authorList>
            <person name="Pilkington S.M."/>
            <person name="Crowhurst R."/>
            <person name="Hilario E."/>
            <person name="Nardozza S."/>
            <person name="Fraser L."/>
            <person name="Peng Y."/>
            <person name="Gunaseelan K."/>
            <person name="Simpson R."/>
            <person name="Tahir J."/>
            <person name="Deroles S.C."/>
            <person name="Templeton K."/>
            <person name="Luo Z."/>
            <person name="Davy M."/>
            <person name="Cheng C."/>
            <person name="McNeilage M."/>
            <person name="Scaglione D."/>
            <person name="Liu Y."/>
            <person name="Zhang Q."/>
            <person name="Datson P."/>
            <person name="De Silva N."/>
            <person name="Gardiner S.E."/>
            <person name="Bassett H."/>
            <person name="Chagne D."/>
            <person name="McCallum J."/>
            <person name="Dzierzon H."/>
            <person name="Deng C."/>
            <person name="Wang Y.Y."/>
            <person name="Barron L."/>
            <person name="Manako K."/>
            <person name="Bowen J."/>
            <person name="Foster T.M."/>
            <person name="Erridge Z.A."/>
            <person name="Tiffin H."/>
            <person name="Waite C.N."/>
            <person name="Davies K.M."/>
            <person name="Grierson E.P."/>
            <person name="Laing W.A."/>
            <person name="Kirk R."/>
            <person name="Chen X."/>
            <person name="Wood M."/>
            <person name="Montefiori M."/>
            <person name="Brummell D.A."/>
            <person name="Schwinn K.E."/>
            <person name="Catanach A."/>
            <person name="Fullerton C."/>
            <person name="Li D."/>
            <person name="Meiyalaghan S."/>
            <person name="Nieuwenhuizen N."/>
            <person name="Read N."/>
            <person name="Prakash R."/>
            <person name="Hunter D."/>
            <person name="Zhang H."/>
            <person name="McKenzie M."/>
            <person name="Knabel M."/>
            <person name="Harris A."/>
            <person name="Allan A.C."/>
            <person name="Gleave A."/>
            <person name="Chen A."/>
            <person name="Janssen B.J."/>
            <person name="Plunkett B."/>
            <person name="Ampomah-Dwamena C."/>
            <person name="Voogd C."/>
            <person name="Leif D."/>
            <person name="Lafferty D."/>
            <person name="Souleyre E.J.F."/>
            <person name="Varkonyi-Gasic E."/>
            <person name="Gambi F."/>
            <person name="Hanley J."/>
            <person name="Yao J.L."/>
            <person name="Cheung J."/>
            <person name="David K.M."/>
            <person name="Warren B."/>
            <person name="Marsh K."/>
            <person name="Snowden K.C."/>
            <person name="Lin-Wang K."/>
            <person name="Brian L."/>
            <person name="Martinez-Sanchez M."/>
            <person name="Wang M."/>
            <person name="Ileperuma N."/>
            <person name="Macnee N."/>
            <person name="Campin R."/>
            <person name="McAtee P."/>
            <person name="Drummond R.S.M."/>
            <person name="Espley R.V."/>
            <person name="Ireland H.S."/>
            <person name="Wu R."/>
            <person name="Atkinson R.G."/>
            <person name="Karunairetnam S."/>
            <person name="Bulley S."/>
            <person name="Chunkath S."/>
            <person name="Hanley Z."/>
            <person name="Storey R."/>
            <person name="Thrimawithana A.H."/>
            <person name="Thomson S."/>
            <person name="David C."/>
            <person name="Testolin R."/>
            <person name="Huang H."/>
            <person name="Hellens R.P."/>
            <person name="Schaffer R.J."/>
        </authorList>
    </citation>
    <scope>NUCLEOTIDE SEQUENCE [LARGE SCALE GENOMIC DNA]</scope>
    <source>
        <strain evidence="5">cv. Red5</strain>
    </source>
</reference>
<dbReference type="GO" id="GO:0004445">
    <property type="term" value="F:inositol-polyphosphate 5-phosphatase activity"/>
    <property type="evidence" value="ECO:0007669"/>
    <property type="project" value="InterPro"/>
</dbReference>
<dbReference type="GO" id="GO:0046856">
    <property type="term" value="P:phosphatidylinositol dephosphorylation"/>
    <property type="evidence" value="ECO:0007669"/>
    <property type="project" value="InterPro"/>
</dbReference>
<dbReference type="OMA" id="RDWLMLP"/>
<dbReference type="EMBL" id="NKQK01000026">
    <property type="protein sequence ID" value="PSR90038.1"/>
    <property type="molecule type" value="Genomic_DNA"/>
</dbReference>
<organism evidence="4 5">
    <name type="scientific">Actinidia chinensis var. chinensis</name>
    <name type="common">Chinese soft-hair kiwi</name>
    <dbReference type="NCBI Taxonomy" id="1590841"/>
    <lineage>
        <taxon>Eukaryota</taxon>
        <taxon>Viridiplantae</taxon>
        <taxon>Streptophyta</taxon>
        <taxon>Embryophyta</taxon>
        <taxon>Tracheophyta</taxon>
        <taxon>Spermatophyta</taxon>
        <taxon>Magnoliopsida</taxon>
        <taxon>eudicotyledons</taxon>
        <taxon>Gunneridae</taxon>
        <taxon>Pentapetalae</taxon>
        <taxon>asterids</taxon>
        <taxon>Ericales</taxon>
        <taxon>Actinidiaceae</taxon>
        <taxon>Actinidia</taxon>
    </lineage>
</organism>
<accession>A0A2R6PF68</accession>
<dbReference type="GO" id="GO:0034485">
    <property type="term" value="F:phosphatidylinositol-3,4,5-trisphosphate 5-phosphatase activity"/>
    <property type="evidence" value="ECO:0007669"/>
    <property type="project" value="TreeGrafter"/>
</dbReference>
<reference evidence="4 5" key="1">
    <citation type="submission" date="2017-07" db="EMBL/GenBank/DDBJ databases">
        <title>An improved, manually edited Actinidia chinensis var. chinensis (kiwifruit) genome highlights the challenges associated with draft genomes and gene prediction in plants.</title>
        <authorList>
            <person name="Pilkington S."/>
            <person name="Crowhurst R."/>
            <person name="Hilario E."/>
            <person name="Nardozza S."/>
            <person name="Fraser L."/>
            <person name="Peng Y."/>
            <person name="Gunaseelan K."/>
            <person name="Simpson R."/>
            <person name="Tahir J."/>
            <person name="Deroles S."/>
            <person name="Templeton K."/>
            <person name="Luo Z."/>
            <person name="Davy M."/>
            <person name="Cheng C."/>
            <person name="Mcneilage M."/>
            <person name="Scaglione D."/>
            <person name="Liu Y."/>
            <person name="Zhang Q."/>
            <person name="Datson P."/>
            <person name="De Silva N."/>
            <person name="Gardiner S."/>
            <person name="Bassett H."/>
            <person name="Chagne D."/>
            <person name="Mccallum J."/>
            <person name="Dzierzon H."/>
            <person name="Deng C."/>
            <person name="Wang Y.-Y."/>
            <person name="Barron N."/>
            <person name="Manako K."/>
            <person name="Bowen J."/>
            <person name="Foster T."/>
            <person name="Erridge Z."/>
            <person name="Tiffin H."/>
            <person name="Waite C."/>
            <person name="Davies K."/>
            <person name="Grierson E."/>
            <person name="Laing W."/>
            <person name="Kirk R."/>
            <person name="Chen X."/>
            <person name="Wood M."/>
            <person name="Montefiori M."/>
            <person name="Brummell D."/>
            <person name="Schwinn K."/>
            <person name="Catanach A."/>
            <person name="Fullerton C."/>
            <person name="Li D."/>
            <person name="Meiyalaghan S."/>
            <person name="Nieuwenhuizen N."/>
            <person name="Read N."/>
            <person name="Prakash R."/>
            <person name="Hunter D."/>
            <person name="Zhang H."/>
            <person name="Mckenzie M."/>
            <person name="Knabel M."/>
            <person name="Harris A."/>
            <person name="Allan A."/>
            <person name="Chen A."/>
            <person name="Janssen B."/>
            <person name="Plunkett B."/>
            <person name="Dwamena C."/>
            <person name="Voogd C."/>
            <person name="Leif D."/>
            <person name="Lafferty D."/>
            <person name="Souleyre E."/>
            <person name="Varkonyi-Gasic E."/>
            <person name="Gambi F."/>
            <person name="Hanley J."/>
            <person name="Yao J.-L."/>
            <person name="Cheung J."/>
            <person name="David K."/>
            <person name="Warren B."/>
            <person name="Marsh K."/>
            <person name="Snowden K."/>
            <person name="Lin-Wang K."/>
            <person name="Brian L."/>
            <person name="Martinez-Sanchez M."/>
            <person name="Wang M."/>
            <person name="Ileperuma N."/>
            <person name="Macnee N."/>
            <person name="Campin R."/>
            <person name="Mcatee P."/>
            <person name="Drummond R."/>
            <person name="Espley R."/>
            <person name="Ireland H."/>
            <person name="Wu R."/>
            <person name="Atkinson R."/>
            <person name="Karunairetnam S."/>
            <person name="Bulley S."/>
            <person name="Chunkath S."/>
            <person name="Hanley Z."/>
            <person name="Storey R."/>
            <person name="Thrimawithana A."/>
            <person name="Thomson S."/>
            <person name="David C."/>
            <person name="Testolin R."/>
        </authorList>
    </citation>
    <scope>NUCLEOTIDE SEQUENCE [LARGE SCALE GENOMIC DNA]</scope>
    <source>
        <strain evidence="5">cv. Red5</strain>
        <tissue evidence="4">Young leaf</tissue>
    </source>
</reference>
<dbReference type="PANTHER" id="PTHR45666:SF15">
    <property type="entry name" value="TYPE I INOSITOL POLYPHOSPHATE 5-PHOSPHATASE 8"/>
    <property type="match status" value="1"/>
</dbReference>
<dbReference type="STRING" id="1590841.A0A2R6PF68"/>
<evidence type="ECO:0000256" key="1">
    <source>
        <dbReference type="ARBA" id="ARBA00010768"/>
    </source>
</evidence>
<evidence type="ECO:0000313" key="5">
    <source>
        <dbReference type="Proteomes" id="UP000241394"/>
    </source>
</evidence>
<dbReference type="SUPFAM" id="SSF56219">
    <property type="entry name" value="DNase I-like"/>
    <property type="match status" value="1"/>
</dbReference>